<dbReference type="GO" id="GO:0046872">
    <property type="term" value="F:metal ion binding"/>
    <property type="evidence" value="ECO:0007669"/>
    <property type="project" value="InterPro"/>
</dbReference>
<evidence type="ECO:0000313" key="5">
    <source>
        <dbReference type="Proteomes" id="UP000256970"/>
    </source>
</evidence>
<proteinExistence type="predicted"/>
<dbReference type="SUPFAM" id="SSF63411">
    <property type="entry name" value="LuxS/MPP-like metallohydrolase"/>
    <property type="match status" value="2"/>
</dbReference>
<dbReference type="Gene3D" id="3.30.830.10">
    <property type="entry name" value="Metalloenzyme, LuxS/M16 peptidase-like"/>
    <property type="match status" value="2"/>
</dbReference>
<dbReference type="InterPro" id="IPR007863">
    <property type="entry name" value="Peptidase_M16_C"/>
</dbReference>
<protein>
    <recommendedName>
        <fullName evidence="6">Peptidase M16 C-terminal domain-containing protein</fullName>
    </recommendedName>
</protein>
<dbReference type="PANTHER" id="PTHR11851">
    <property type="entry name" value="METALLOPROTEASE"/>
    <property type="match status" value="1"/>
</dbReference>
<evidence type="ECO:0008006" key="6">
    <source>
        <dbReference type="Google" id="ProtNLM"/>
    </source>
</evidence>
<dbReference type="AlphaFoldDB" id="A0A383WKP0"/>
<dbReference type="Pfam" id="PF05193">
    <property type="entry name" value="Peptidase_M16_C"/>
    <property type="match status" value="1"/>
</dbReference>
<dbReference type="InterPro" id="IPR011765">
    <property type="entry name" value="Pept_M16_N"/>
</dbReference>
<evidence type="ECO:0000259" key="2">
    <source>
        <dbReference type="Pfam" id="PF00675"/>
    </source>
</evidence>
<dbReference type="EMBL" id="FNXT01001293">
    <property type="protein sequence ID" value="SZX77694.1"/>
    <property type="molecule type" value="Genomic_DNA"/>
</dbReference>
<organism evidence="4 5">
    <name type="scientific">Tetradesmus obliquus</name>
    <name type="common">Green alga</name>
    <name type="synonym">Acutodesmus obliquus</name>
    <dbReference type="NCBI Taxonomy" id="3088"/>
    <lineage>
        <taxon>Eukaryota</taxon>
        <taxon>Viridiplantae</taxon>
        <taxon>Chlorophyta</taxon>
        <taxon>core chlorophytes</taxon>
        <taxon>Chlorophyceae</taxon>
        <taxon>CS clade</taxon>
        <taxon>Sphaeropleales</taxon>
        <taxon>Scenedesmaceae</taxon>
        <taxon>Tetradesmus</taxon>
    </lineage>
</organism>
<dbReference type="STRING" id="3088.A0A383WKP0"/>
<feature type="compositionally biased region" description="Low complexity" evidence="1">
    <location>
        <begin position="1"/>
        <end position="31"/>
    </location>
</feature>
<dbReference type="PANTHER" id="PTHR11851:SF225">
    <property type="entry name" value="NON-PEPTIDASE HOMOLOG YMXG"/>
    <property type="match status" value="1"/>
</dbReference>
<gene>
    <name evidence="4" type="ORF">BQ4739_LOCUS18041</name>
</gene>
<feature type="region of interest" description="Disordered" evidence="1">
    <location>
        <begin position="1"/>
        <end position="32"/>
    </location>
</feature>
<evidence type="ECO:0000256" key="1">
    <source>
        <dbReference type="SAM" id="MobiDB-lite"/>
    </source>
</evidence>
<evidence type="ECO:0000313" key="4">
    <source>
        <dbReference type="EMBL" id="SZX77694.1"/>
    </source>
</evidence>
<dbReference type="Pfam" id="PF00675">
    <property type="entry name" value="Peptidase_M16"/>
    <property type="match status" value="1"/>
</dbReference>
<dbReference type="InterPro" id="IPR050361">
    <property type="entry name" value="MPP/UQCRC_Complex"/>
</dbReference>
<reference evidence="4 5" key="1">
    <citation type="submission" date="2016-10" db="EMBL/GenBank/DDBJ databases">
        <authorList>
            <person name="Cai Z."/>
        </authorList>
    </citation>
    <scope>NUCLEOTIDE SEQUENCE [LARGE SCALE GENOMIC DNA]</scope>
</reference>
<dbReference type="InterPro" id="IPR011249">
    <property type="entry name" value="Metalloenz_LuxS/M16"/>
</dbReference>
<feature type="domain" description="Peptidase M16 C-terminal" evidence="3">
    <location>
        <begin position="273"/>
        <end position="473"/>
    </location>
</feature>
<name>A0A383WKP0_TETOB</name>
<feature type="domain" description="Peptidase M16 N-terminal" evidence="2">
    <location>
        <begin position="145"/>
        <end position="257"/>
    </location>
</feature>
<evidence type="ECO:0000259" key="3">
    <source>
        <dbReference type="Pfam" id="PF05193"/>
    </source>
</evidence>
<dbReference type="Proteomes" id="UP000256970">
    <property type="component" value="Unassembled WGS sequence"/>
</dbReference>
<sequence length="563" mass="59469">MQLLDAAAPSQAAAASMPTERQQQQHPAAQQGLTHGHMQLLQLPSAPSLTTPNEAAAKLPAAAAVAATAAADLDPLSSTSGPGGLPAVYGQLPPLPSSFPDLPKQQQPLLYQEVLPNGLRVTLLEDREVPLIRGSLLMPGGQVSSPPEHVGLASIAAAVQRAGGSRAHPADQMDERLEDLAASLEASAGQQSTTFDFQCMSGDTREVLGLLGELLQQPALPRDKLSLVQAQVTNIISHRDDNASGVARRELYKMLYGQDSIYARTPTLSGVASLTPADLAAHIAAWQRPDGAILGLVGDFSSSDMMSTVKEVLGSWSPAAGQPAAPLARPHEDLPDLPGVLAAAADSVGIQQQQQQSPQMVYLVDRPGALQASVYTGEPGISLSDPDCYALDVLASTLNGFGGTLFDELRTRQGLAYSVAANWDSPVDHRGLFEAAAETVQPAKFIQELSGVLASVRVEPPTQQALDKARAGLLNSFVFNFASSYSQLQRTLVYQLLGLPQDFLFTYRDRVEAVTAEQVVEAAARHLHPQQQVVVVVSDAAVFGPQLTEAGFEVQALRPAPAE</sequence>
<keyword evidence="5" id="KW-1185">Reference proteome</keyword>
<accession>A0A383WKP0</accession>